<dbReference type="SMART" id="SM00063">
    <property type="entry name" value="FRI"/>
    <property type="match status" value="1"/>
</dbReference>
<evidence type="ECO:0000256" key="5">
    <source>
        <dbReference type="ARBA" id="ARBA00022989"/>
    </source>
</evidence>
<dbReference type="Pfam" id="PF01392">
    <property type="entry name" value="Fz"/>
    <property type="match status" value="1"/>
</dbReference>
<keyword evidence="11" id="KW-0732">Signal</keyword>
<feature type="disulfide bond" evidence="9">
    <location>
        <begin position="32"/>
        <end position="93"/>
    </location>
</feature>
<dbReference type="InterPro" id="IPR000539">
    <property type="entry name" value="Frizzled/Smoothened_7TM"/>
</dbReference>
<dbReference type="InterPro" id="IPR017981">
    <property type="entry name" value="GPCR_2-like_7TM"/>
</dbReference>
<feature type="signal peptide" evidence="11">
    <location>
        <begin position="1"/>
        <end position="21"/>
    </location>
</feature>
<evidence type="ECO:0000256" key="4">
    <source>
        <dbReference type="ARBA" id="ARBA00022692"/>
    </source>
</evidence>
<evidence type="ECO:0000256" key="2">
    <source>
        <dbReference type="ARBA" id="ARBA00008077"/>
    </source>
</evidence>
<feature type="transmembrane region" description="Helical" evidence="10">
    <location>
        <begin position="420"/>
        <end position="445"/>
    </location>
</feature>
<accession>A0A443SRN9</accession>
<evidence type="ECO:0000256" key="10">
    <source>
        <dbReference type="SAM" id="Phobius"/>
    </source>
</evidence>
<dbReference type="Pfam" id="PF01534">
    <property type="entry name" value="Frizzled"/>
    <property type="match status" value="1"/>
</dbReference>
<feature type="transmembrane region" description="Helical" evidence="10">
    <location>
        <begin position="475"/>
        <end position="495"/>
    </location>
</feature>
<protein>
    <submittedName>
        <fullName evidence="14">Frizzled-9-like protein</fullName>
    </submittedName>
</protein>
<keyword evidence="5 10" id="KW-1133">Transmembrane helix</keyword>
<dbReference type="GO" id="GO:0035567">
    <property type="term" value="P:non-canonical Wnt signaling pathway"/>
    <property type="evidence" value="ECO:0007669"/>
    <property type="project" value="TreeGrafter"/>
</dbReference>
<dbReference type="PRINTS" id="PR00489">
    <property type="entry name" value="FRIZZLED"/>
</dbReference>
<evidence type="ECO:0000256" key="1">
    <source>
        <dbReference type="ARBA" id="ARBA00004141"/>
    </source>
</evidence>
<dbReference type="InterPro" id="IPR036790">
    <property type="entry name" value="Frizzled_dom_sf"/>
</dbReference>
<reference evidence="14 15" key="1">
    <citation type="journal article" date="2018" name="Gigascience">
        <title>Genomes of trombidid mites reveal novel predicted allergens and laterally-transferred genes associated with secondary metabolism.</title>
        <authorList>
            <person name="Dong X."/>
            <person name="Chaisiri K."/>
            <person name="Xia D."/>
            <person name="Armstrong S.D."/>
            <person name="Fang Y."/>
            <person name="Donnelly M.J."/>
            <person name="Kadowaki T."/>
            <person name="McGarry J.W."/>
            <person name="Darby A.C."/>
            <person name="Makepeace B.L."/>
        </authorList>
    </citation>
    <scope>NUCLEOTIDE SEQUENCE [LARGE SCALE GENOMIC DNA]</scope>
    <source>
        <strain evidence="14">UoL-UT</strain>
    </source>
</reference>
<keyword evidence="7 9" id="KW-1015">Disulfide bond</keyword>
<proteinExistence type="inferred from homology"/>
<keyword evidence="6 10" id="KW-0472">Membrane</keyword>
<feature type="transmembrane region" description="Helical" evidence="10">
    <location>
        <begin position="288"/>
        <end position="305"/>
    </location>
</feature>
<evidence type="ECO:0000256" key="3">
    <source>
        <dbReference type="ARBA" id="ARBA00022473"/>
    </source>
</evidence>
<gene>
    <name evidence="14" type="ORF">B4U80_09569</name>
</gene>
<dbReference type="InterPro" id="IPR015526">
    <property type="entry name" value="Frizzled/SFRP"/>
</dbReference>
<evidence type="ECO:0000256" key="8">
    <source>
        <dbReference type="ARBA" id="ARBA00023170"/>
    </source>
</evidence>
<dbReference type="PANTHER" id="PTHR11309:SF99">
    <property type="entry name" value="FRIZZLED-4"/>
    <property type="match status" value="1"/>
</dbReference>
<feature type="disulfide bond" evidence="9">
    <location>
        <begin position="40"/>
        <end position="86"/>
    </location>
</feature>
<dbReference type="VEuPathDB" id="VectorBase:LDEU001872"/>
<name>A0A443SRN9_9ACAR</name>
<dbReference type="SUPFAM" id="SSF63501">
    <property type="entry name" value="Frizzled cysteine-rich domain"/>
    <property type="match status" value="1"/>
</dbReference>
<evidence type="ECO:0000313" key="15">
    <source>
        <dbReference type="Proteomes" id="UP000288716"/>
    </source>
</evidence>
<dbReference type="PROSITE" id="PS50261">
    <property type="entry name" value="G_PROTEIN_RECEP_F2_4"/>
    <property type="match status" value="1"/>
</dbReference>
<keyword evidence="4 10" id="KW-0812">Transmembrane</keyword>
<dbReference type="Gene3D" id="1.10.2000.10">
    <property type="entry name" value="Frizzled cysteine-rich domain"/>
    <property type="match status" value="1"/>
</dbReference>
<evidence type="ECO:0000313" key="14">
    <source>
        <dbReference type="EMBL" id="RWS30169.1"/>
    </source>
</evidence>
<keyword evidence="15" id="KW-1185">Reference proteome</keyword>
<feature type="transmembrane region" description="Helical" evidence="10">
    <location>
        <begin position="256"/>
        <end position="276"/>
    </location>
</feature>
<comment type="subcellular location">
    <subcellularLocation>
        <location evidence="1">Membrane</location>
        <topology evidence="1">Multi-pass membrane protein</topology>
    </subcellularLocation>
</comment>
<dbReference type="OrthoDB" id="5959102at2759"/>
<dbReference type="Proteomes" id="UP000288716">
    <property type="component" value="Unassembled WGS sequence"/>
</dbReference>
<sequence>MIVSPANCLLFIFSFFIVCNAVDSRHKSGNRCERITIPMCQDMPYNTTRMPNILGHTDQSEAAIKLHEFILLIEIDCSRHLKFFLCSLYAPMCSEQVDISIPSCQSICEEVKSRCLPVLEQINFAWPSMLNCSQLPSPEKNGLCMQFPPHLRDEKRNLNKSDNILDNWQQTDLDLDHFSRKTFVNTDSTTNVEKSRKSADTAELQTENSIEKTMCPLNFVTLPVSKQLKNSSERCVQKCGEDVLFTHKDKVFLQNWIAIFAWICFISTFFTFATLWIDAYRFRYPEKAIAFLSICHCLLSIAYLIRIHAGSQFVSCDRTATGKLYLTVEGVENSGCIIVFLLLYYFGMAATFWWLMLTVHWYLAAVMHWTADKLESNASYLHVSAWTIPALFTIIVLALRHVNGDELTGLCFIGYREQNAMLIFVIVPLSVIAFIVAFILLSAFISQFCCHSSTLLKHTKNQLYKRSSNRLHSRMAIFSLVYLLSLICIISCYVYEYVNWNKWKSIAAKRAFDCQTTNLDTHCRLTDSIPRKEIFALKIFLSLFLGIFSGIWTCNADTWTSWCRFYSSTFSRRRRRDFKNVSCLSLRNSSFIHGPSSRSVQQMSASSSVPHINRMSAQYASIKSHRTRRSYHKQLNELTQL</sequence>
<dbReference type="PROSITE" id="PS50038">
    <property type="entry name" value="FZ"/>
    <property type="match status" value="1"/>
</dbReference>
<comment type="caution">
    <text evidence="14">The sequence shown here is derived from an EMBL/GenBank/DDBJ whole genome shotgun (WGS) entry which is preliminary data.</text>
</comment>
<keyword evidence="3" id="KW-0217">Developmental protein</keyword>
<dbReference type="EMBL" id="NCKV01000611">
    <property type="protein sequence ID" value="RWS30169.1"/>
    <property type="molecule type" value="Genomic_DNA"/>
</dbReference>
<dbReference type="GO" id="GO:0017147">
    <property type="term" value="F:Wnt-protein binding"/>
    <property type="evidence" value="ECO:0007669"/>
    <property type="project" value="TreeGrafter"/>
</dbReference>
<evidence type="ECO:0000256" key="11">
    <source>
        <dbReference type="SAM" id="SignalP"/>
    </source>
</evidence>
<dbReference type="Gene3D" id="1.20.1070.10">
    <property type="entry name" value="Rhodopsin 7-helix transmembrane proteins"/>
    <property type="match status" value="1"/>
</dbReference>
<dbReference type="STRING" id="299467.A0A443SRN9"/>
<evidence type="ECO:0000256" key="6">
    <source>
        <dbReference type="ARBA" id="ARBA00023136"/>
    </source>
</evidence>
<feature type="disulfide bond" evidence="9">
    <location>
        <begin position="108"/>
        <end position="132"/>
    </location>
</feature>
<feature type="transmembrane region" description="Helical" evidence="10">
    <location>
        <begin position="534"/>
        <end position="552"/>
    </location>
</feature>
<dbReference type="PANTHER" id="PTHR11309">
    <property type="entry name" value="FRIZZLED"/>
    <property type="match status" value="1"/>
</dbReference>
<dbReference type="GO" id="GO:0016020">
    <property type="term" value="C:membrane"/>
    <property type="evidence" value="ECO:0007669"/>
    <property type="project" value="UniProtKB-SubCell"/>
</dbReference>
<evidence type="ECO:0000259" key="12">
    <source>
        <dbReference type="PROSITE" id="PS50038"/>
    </source>
</evidence>
<dbReference type="InterPro" id="IPR020067">
    <property type="entry name" value="Frizzled_dom"/>
</dbReference>
<feature type="domain" description="FZ" evidence="12">
    <location>
        <begin position="27"/>
        <end position="147"/>
    </location>
</feature>
<evidence type="ECO:0000256" key="7">
    <source>
        <dbReference type="ARBA" id="ARBA00023157"/>
    </source>
</evidence>
<organism evidence="14 15">
    <name type="scientific">Leptotrombidium deliense</name>
    <dbReference type="NCBI Taxonomy" id="299467"/>
    <lineage>
        <taxon>Eukaryota</taxon>
        <taxon>Metazoa</taxon>
        <taxon>Ecdysozoa</taxon>
        <taxon>Arthropoda</taxon>
        <taxon>Chelicerata</taxon>
        <taxon>Arachnida</taxon>
        <taxon>Acari</taxon>
        <taxon>Acariformes</taxon>
        <taxon>Trombidiformes</taxon>
        <taxon>Prostigmata</taxon>
        <taxon>Anystina</taxon>
        <taxon>Parasitengona</taxon>
        <taxon>Trombiculoidea</taxon>
        <taxon>Trombiculidae</taxon>
        <taxon>Leptotrombidium</taxon>
    </lineage>
</organism>
<comment type="similarity">
    <text evidence="2">Belongs to the G-protein coupled receptor Fz/Smo family.</text>
</comment>
<dbReference type="GO" id="GO:0060070">
    <property type="term" value="P:canonical Wnt signaling pathway"/>
    <property type="evidence" value="ECO:0007669"/>
    <property type="project" value="TreeGrafter"/>
</dbReference>
<keyword evidence="8" id="KW-0675">Receptor</keyword>
<dbReference type="GO" id="GO:0004888">
    <property type="term" value="F:transmembrane signaling receptor activity"/>
    <property type="evidence" value="ECO:0007669"/>
    <property type="project" value="InterPro"/>
</dbReference>
<evidence type="ECO:0000259" key="13">
    <source>
        <dbReference type="PROSITE" id="PS50261"/>
    </source>
</evidence>
<dbReference type="GO" id="GO:0005615">
    <property type="term" value="C:extracellular space"/>
    <property type="evidence" value="ECO:0007669"/>
    <property type="project" value="TreeGrafter"/>
</dbReference>
<dbReference type="SMART" id="SM01330">
    <property type="entry name" value="Frizzled"/>
    <property type="match status" value="1"/>
</dbReference>
<feature type="transmembrane region" description="Helical" evidence="10">
    <location>
        <begin position="377"/>
        <end position="399"/>
    </location>
</feature>
<feature type="chain" id="PRO_5019386372" evidence="11">
    <location>
        <begin position="22"/>
        <end position="641"/>
    </location>
</feature>
<dbReference type="AlphaFoldDB" id="A0A443SRN9"/>
<feature type="domain" description="G-protein coupled receptors family 2 profile 2" evidence="13">
    <location>
        <begin position="247"/>
        <end position="561"/>
    </location>
</feature>
<feature type="disulfide bond" evidence="9">
    <location>
        <begin position="77"/>
        <end position="115"/>
    </location>
</feature>
<comment type="caution">
    <text evidence="9">Lacks conserved residue(s) required for the propagation of feature annotation.</text>
</comment>
<evidence type="ECO:0000256" key="9">
    <source>
        <dbReference type="PROSITE-ProRule" id="PRU00090"/>
    </source>
</evidence>